<name>A0A024L6D9_ECOLX</name>
<dbReference type="Proteomes" id="UP000255057">
    <property type="component" value="Unassembled WGS sequence"/>
</dbReference>
<reference evidence="3" key="7">
    <citation type="submission" date="2023-10" db="EMBL/GenBank/DDBJ databases">
        <authorList>
            <person name="Leclercq S."/>
        </authorList>
    </citation>
    <scope>NUCLEOTIDE SEQUENCE</scope>
    <source>
        <strain evidence="3">F848</strain>
    </source>
</reference>
<dbReference type="Pfam" id="PF23689">
    <property type="entry name" value="YldA"/>
    <property type="match status" value="1"/>
</dbReference>
<dbReference type="EMBL" id="UARW01000010">
    <property type="protein sequence ID" value="SQD06009.1"/>
    <property type="molecule type" value="Genomic_DNA"/>
</dbReference>
<evidence type="ECO:0000313" key="37">
    <source>
        <dbReference type="Proteomes" id="UP000254405"/>
    </source>
</evidence>
<evidence type="ECO:0000313" key="29">
    <source>
        <dbReference type="Proteomes" id="UP000250671"/>
    </source>
</evidence>
<feature type="transmembrane region" description="Helical" evidence="1">
    <location>
        <begin position="6"/>
        <end position="25"/>
    </location>
</feature>
<evidence type="ECO:0000313" key="7">
    <source>
        <dbReference type="EMBL" id="SQD06009.1"/>
    </source>
</evidence>
<evidence type="ECO:0000313" key="2">
    <source>
        <dbReference type="EMBL" id="BBF52165.1"/>
    </source>
</evidence>
<dbReference type="Proteomes" id="UP000250385">
    <property type="component" value="Unassembled WGS sequence"/>
</dbReference>
<dbReference type="EMBL" id="UGGJ01000004">
    <property type="protein sequence ID" value="STN83928.1"/>
    <property type="molecule type" value="Genomic_DNA"/>
</dbReference>
<evidence type="ECO:0000313" key="24">
    <source>
        <dbReference type="EMBL" id="VCY82487.1"/>
    </source>
</evidence>
<keyword evidence="1" id="KW-1133">Transmembrane helix</keyword>
<dbReference type="EMBL" id="UGED01000007">
    <property type="protein sequence ID" value="STL42864.1"/>
    <property type="molecule type" value="Genomic_DNA"/>
</dbReference>
<keyword evidence="1" id="KW-0812">Transmembrane</keyword>
<evidence type="ECO:0000313" key="41">
    <source>
        <dbReference type="Proteomes" id="UP000254503"/>
    </source>
</evidence>
<dbReference type="EMBL" id="UGDC01000003">
    <property type="protein sequence ID" value="STJ81878.1"/>
    <property type="molecule type" value="Genomic_DNA"/>
</dbReference>
<evidence type="ECO:0000313" key="9">
    <source>
        <dbReference type="EMBL" id="STD35744.1"/>
    </source>
</evidence>
<dbReference type="EMBL" id="UASG01000011">
    <property type="protein sequence ID" value="SPX30600.1"/>
    <property type="molecule type" value="Genomic_DNA"/>
</dbReference>
<evidence type="ECO:0000313" key="15">
    <source>
        <dbReference type="EMBL" id="STJ56169.1"/>
    </source>
</evidence>
<dbReference type="EMBL" id="UCZA01000031">
    <property type="protein sequence ID" value="SQP86004.1"/>
    <property type="molecule type" value="Genomic_DNA"/>
</dbReference>
<dbReference type="Proteomes" id="UP000281900">
    <property type="component" value="Chromosome"/>
</dbReference>
<evidence type="ECO:0000313" key="11">
    <source>
        <dbReference type="EMBL" id="STH72487.1"/>
    </source>
</evidence>
<evidence type="ECO:0000313" key="32">
    <source>
        <dbReference type="Proteomes" id="UP000254079"/>
    </source>
</evidence>
<organism evidence="4 48">
    <name type="scientific">Escherichia coli</name>
    <dbReference type="NCBI Taxonomy" id="562"/>
    <lineage>
        <taxon>Bacteria</taxon>
        <taxon>Pseudomonadati</taxon>
        <taxon>Pseudomonadota</taxon>
        <taxon>Gammaproteobacteria</taxon>
        <taxon>Enterobacterales</taxon>
        <taxon>Enterobacteriaceae</taxon>
        <taxon>Escherichia</taxon>
    </lineage>
</organism>
<proteinExistence type="predicted"/>
<dbReference type="Proteomes" id="UP000250671">
    <property type="component" value="Unassembled WGS sequence"/>
</dbReference>
<dbReference type="EMBL" id="UGFO01000006">
    <property type="protein sequence ID" value="STN10868.1"/>
    <property type="molecule type" value="Genomic_DNA"/>
</dbReference>
<dbReference type="EMBL" id="UGDD01000002">
    <property type="protein sequence ID" value="STJ56169.1"/>
    <property type="molecule type" value="Genomic_DNA"/>
</dbReference>
<dbReference type="EMBL" id="CAUZHL010000002">
    <property type="protein sequence ID" value="CAK1209364.1"/>
    <property type="molecule type" value="Genomic_DNA"/>
</dbReference>
<dbReference type="EMBL" id="UFZQ01000001">
    <property type="protein sequence ID" value="STE87677.1"/>
    <property type="molecule type" value="Genomic_DNA"/>
</dbReference>
<evidence type="ECO:0000313" key="31">
    <source>
        <dbReference type="Proteomes" id="UP000254052"/>
    </source>
</evidence>
<dbReference type="InterPro" id="IPR048192">
    <property type="entry name" value="YldA-like"/>
</dbReference>
<dbReference type="EMBL" id="UGFG01000001">
    <property type="protein sequence ID" value="STM40169.1"/>
    <property type="molecule type" value="Genomic_DNA"/>
</dbReference>
<dbReference type="EMBL" id="UGEX01000003">
    <property type="protein sequence ID" value="STM59368.1"/>
    <property type="molecule type" value="Genomic_DNA"/>
</dbReference>
<gene>
    <name evidence="3" type="primary">yldA</name>
    <name evidence="24" type="ORF">BANRA_01123</name>
    <name evidence="4" type="ORF">BvCmsKKP061_04796</name>
    <name evidence="2" type="ORF">E2863_00643</name>
    <name evidence="3" type="ORF">FGAF848_16710</name>
    <name evidence="25" type="ORF">IDONEFKE_02634</name>
    <name evidence="6" type="ORF">NCTC10279_02934</name>
    <name evidence="10" type="ORF">NCTC10418_05360</name>
    <name evidence="20" type="ORF">NCTC10429_06016</name>
    <name evidence="12" type="ORF">NCTC10865_04520</name>
    <name evidence="5" type="ORF">NCTC11126_06371</name>
    <name evidence="9" type="ORF">NCTC11181_00896</name>
    <name evidence="11" type="ORF">NCTC11341_04157</name>
    <name evidence="22" type="ORF">NCTC13148_06431</name>
    <name evidence="7" type="ORF">NCTC8009_06593</name>
    <name evidence="18" type="ORF">NCTC8333_04256</name>
    <name evidence="19" type="ORF">NCTC8500_04013</name>
    <name evidence="14" type="ORF">NCTC8622_06807</name>
    <name evidence="21" type="ORF">NCTC8960_01053</name>
    <name evidence="13" type="ORF">NCTC8985_02433</name>
    <name evidence="15" type="ORF">NCTC9045_04143</name>
    <name evidence="16" type="ORF">NCTC9117_04466</name>
    <name evidence="23" type="ORF">NCTC9706_00909</name>
    <name evidence="17" type="ORF">NCTC9962_02927</name>
    <name evidence="26" type="ORF">QDW62_19340</name>
    <name evidence="8" type="ORF">SAMEA3752557_04373</name>
</gene>
<evidence type="ECO:0000313" key="49">
    <source>
        <dbReference type="Proteomes" id="UP000629265"/>
    </source>
</evidence>
<evidence type="ECO:0000313" key="36">
    <source>
        <dbReference type="Proteomes" id="UP000254255"/>
    </source>
</evidence>
<dbReference type="AlphaFoldDB" id="A0A024L6D9"/>
<evidence type="ECO:0000313" key="34">
    <source>
        <dbReference type="Proteomes" id="UP000254159"/>
    </source>
</evidence>
<sequence>MAEAFYILIGFLIMAAIIVMAVLYLENHS</sequence>
<dbReference type="Proteomes" id="UP000254088">
    <property type="component" value="Unassembled WGS sequence"/>
</dbReference>
<dbReference type="Proteomes" id="UP001190091">
    <property type="component" value="Unassembled WGS sequence"/>
</dbReference>
<evidence type="ECO:0000313" key="35">
    <source>
        <dbReference type="Proteomes" id="UP000254219"/>
    </source>
</evidence>
<evidence type="ECO:0000313" key="48">
    <source>
        <dbReference type="Proteomes" id="UP000303027"/>
    </source>
</evidence>
<evidence type="ECO:0000313" key="40">
    <source>
        <dbReference type="Proteomes" id="UP000254460"/>
    </source>
</evidence>
<dbReference type="Proteomes" id="UP000254052">
    <property type="component" value="Unassembled WGS sequence"/>
</dbReference>
<evidence type="ECO:0000313" key="5">
    <source>
        <dbReference type="EMBL" id="SPW58789.1"/>
    </source>
</evidence>
<keyword evidence="1" id="KW-0472">Membrane</keyword>
<protein>
    <submittedName>
        <fullName evidence="3">Small membrane protein YldA</fullName>
    </submittedName>
</protein>
<dbReference type="EMBL" id="UGCP01000002">
    <property type="protein sequence ID" value="STI87634.1"/>
    <property type="molecule type" value="Genomic_DNA"/>
</dbReference>
<evidence type="ECO:0000313" key="44">
    <source>
        <dbReference type="Proteomes" id="UP000255057"/>
    </source>
</evidence>
<evidence type="ECO:0000313" key="45">
    <source>
        <dbReference type="Proteomes" id="UP000255460"/>
    </source>
</evidence>
<evidence type="ECO:0000313" key="21">
    <source>
        <dbReference type="EMBL" id="STN10868.1"/>
    </source>
</evidence>
<dbReference type="Proteomes" id="UP000254785">
    <property type="component" value="Unassembled WGS sequence"/>
</dbReference>
<dbReference type="EMBL" id="CP122634">
    <property type="protein sequence ID" value="WHI00829.1"/>
    <property type="molecule type" value="Genomic_DNA"/>
</dbReference>
<evidence type="ECO:0000313" key="14">
    <source>
        <dbReference type="EMBL" id="STI87634.1"/>
    </source>
</evidence>
<evidence type="ECO:0000256" key="1">
    <source>
        <dbReference type="SAM" id="Phobius"/>
    </source>
</evidence>
<evidence type="ECO:0000313" key="6">
    <source>
        <dbReference type="EMBL" id="SPX30600.1"/>
    </source>
</evidence>
<dbReference type="Proteomes" id="UP000250991">
    <property type="component" value="Unassembled WGS sequence"/>
</dbReference>
<evidence type="ECO:0000313" key="23">
    <source>
        <dbReference type="EMBL" id="STN83928.1"/>
    </source>
</evidence>
<evidence type="ECO:0000313" key="43">
    <source>
        <dbReference type="Proteomes" id="UP000254785"/>
    </source>
</evidence>
<dbReference type="Proteomes" id="UP000254405">
    <property type="component" value="Unassembled WGS sequence"/>
</dbReference>
<dbReference type="Proteomes" id="UP000254219">
    <property type="component" value="Unassembled WGS sequence"/>
</dbReference>
<evidence type="ECO:0000313" key="46">
    <source>
        <dbReference type="Proteomes" id="UP000281521"/>
    </source>
</evidence>
<dbReference type="EMBL" id="UGCD01000002">
    <property type="protein sequence ID" value="STI19156.1"/>
    <property type="molecule type" value="Genomic_DNA"/>
</dbReference>
<dbReference type="EMBL" id="UGCO01000001">
    <property type="protein sequence ID" value="STI77145.1"/>
    <property type="molecule type" value="Genomic_DNA"/>
</dbReference>
<dbReference type="EMBL" id="CACRYR010000044">
    <property type="protein sequence ID" value="VZR11539.1"/>
    <property type="molecule type" value="Genomic_DNA"/>
</dbReference>
<evidence type="ECO:0000313" key="38">
    <source>
        <dbReference type="Proteomes" id="UP000254428"/>
    </source>
</evidence>
<dbReference type="NCBIfam" id="NF041476">
    <property type="entry name" value="membrane_YldA"/>
    <property type="match status" value="1"/>
</dbReference>
<dbReference type="Proteomes" id="UP000254428">
    <property type="component" value="Unassembled WGS sequence"/>
</dbReference>
<evidence type="ECO:0000313" key="12">
    <source>
        <dbReference type="EMBL" id="STI19156.1"/>
    </source>
</evidence>
<dbReference type="EMBL" id="BFXY01000155">
    <property type="protein sequence ID" value="GDH61571.1"/>
    <property type="molecule type" value="Genomic_DNA"/>
</dbReference>
<evidence type="ECO:0000313" key="8">
    <source>
        <dbReference type="EMBL" id="SQP86004.1"/>
    </source>
</evidence>
<evidence type="ECO:0000313" key="33">
    <source>
        <dbReference type="Proteomes" id="UP000254088"/>
    </source>
</evidence>
<reference evidence="2 47" key="3">
    <citation type="submission" date="2018-07" db="EMBL/GenBank/DDBJ databases">
        <title>Genomic analysis of colistin resistant EHEC isolated from cattle in Japan.</title>
        <authorList>
            <person name="Kusumoto M."/>
            <person name="Misumi W."/>
            <person name="Ogura Y."/>
            <person name="Hayashi T."/>
            <person name="Akiba M."/>
        </authorList>
    </citation>
    <scope>NUCLEOTIDE SEQUENCE [LARGE SCALE GENOMIC DNA]</scope>
    <source>
        <strain evidence="2 47">E2863</strain>
    </source>
</reference>
<evidence type="ECO:0000313" key="25">
    <source>
        <dbReference type="EMBL" id="VZR11539.1"/>
    </source>
</evidence>
<reference evidence="25 49" key="5">
    <citation type="submission" date="2019-11" db="EMBL/GenBank/DDBJ databases">
        <authorList>
            <person name="Haines EK M."/>
        </authorList>
    </citation>
    <scope>NUCLEOTIDE SEQUENCE [LARGE SCALE GENOMIC DNA]</scope>
    <source>
        <strain evidence="25">KR2729</strain>
    </source>
</reference>
<dbReference type="Proteomes" id="UP000255460">
    <property type="component" value="Unassembled WGS sequence"/>
</dbReference>
<reference evidence="27 28" key="2">
    <citation type="submission" date="2018-06" db="EMBL/GenBank/DDBJ databases">
        <authorList>
            <consortium name="Pathogen Informatics"/>
            <person name="Doyle S."/>
        </authorList>
    </citation>
    <scope>NUCLEOTIDE SEQUENCE [LARGE SCALE GENOMIC DNA]</scope>
    <source>
        <strain evidence="6 27">NCTC10279</strain>
        <strain evidence="10 45">NCTC10418</strain>
        <strain evidence="20 33">NCTC10429</strain>
        <strain evidence="12 34">NCTC10865</strain>
        <strain evidence="5 28">NCTC11126</strain>
        <strain evidence="9 35">NCTC11181</strain>
        <strain evidence="11 38">NCTC11341</strain>
        <strain evidence="22 36">NCTC13148</strain>
        <strain evidence="7 30">NCTC8009</strain>
        <strain evidence="18 42">NCTC8333</strain>
        <strain evidence="19 39">NCTC8500</strain>
        <strain evidence="14 32">NCTC8622</strain>
        <strain evidence="21 44">NCTC8960</strain>
        <strain evidence="13 37">NCTC8985</strain>
        <strain evidence="15 41">NCTC9045</strain>
        <strain evidence="16 43">NCTC9117</strain>
        <strain evidence="23 40">NCTC9706</strain>
        <strain evidence="17 31">NCTC9962</strain>
        <strain evidence="8 29">VREC0535</strain>
    </source>
</reference>
<reference evidence="24 46" key="4">
    <citation type="submission" date="2018-10" db="EMBL/GenBank/DDBJ databases">
        <authorList>
            <person name="Noll B N."/>
        </authorList>
    </citation>
    <scope>NUCLEOTIDE SEQUENCE [LARGE SCALE GENOMIC DNA]</scope>
    <source>
        <strain evidence="24">Ecoli022</strain>
    </source>
</reference>
<evidence type="ECO:0000313" key="10">
    <source>
        <dbReference type="EMBL" id="STE87677.1"/>
    </source>
</evidence>
<dbReference type="Proteomes" id="UP000254503">
    <property type="component" value="Unassembled WGS sequence"/>
</dbReference>
<dbReference type="EMBL" id="UARS01000022">
    <property type="protein sequence ID" value="SPW58789.1"/>
    <property type="molecule type" value="Genomic_DNA"/>
</dbReference>
<evidence type="ECO:0000313" key="3">
    <source>
        <dbReference type="EMBL" id="CAK1209364.1"/>
    </source>
</evidence>
<dbReference type="Proteomes" id="UP000254718">
    <property type="component" value="Unassembled WGS sequence"/>
</dbReference>
<evidence type="ECO:0000313" key="20">
    <source>
        <dbReference type="EMBL" id="STM59368.1"/>
    </source>
</evidence>
<dbReference type="Proteomes" id="UP000250561">
    <property type="component" value="Unassembled WGS sequence"/>
</dbReference>
<evidence type="ECO:0000313" key="47">
    <source>
        <dbReference type="Proteomes" id="UP000281900"/>
    </source>
</evidence>
<evidence type="ECO:0000313" key="26">
    <source>
        <dbReference type="EMBL" id="WHI00829.1"/>
    </source>
</evidence>
<evidence type="ECO:0000313" key="42">
    <source>
        <dbReference type="Proteomes" id="UP000254718"/>
    </source>
</evidence>
<reference evidence="4 48" key="1">
    <citation type="submission" date="2018-04" db="EMBL/GenBank/DDBJ databases">
        <title>Large scale genomics of bovine and human commensal E. coli to reveal the emerging process of EHEC.</title>
        <authorList>
            <person name="Arimizu Y."/>
            <person name="Ogura Y."/>
        </authorList>
    </citation>
    <scope>NUCLEOTIDE SEQUENCE [LARGE SCALE GENOMIC DNA]</scope>
    <source>
        <strain evidence="4 48">KK-P061</strain>
    </source>
</reference>
<dbReference type="RefSeq" id="WP_000796528.1">
    <property type="nucleotide sequence ID" value="NZ_AP018395.1"/>
</dbReference>
<dbReference type="EMBL" id="UGET01000006">
    <property type="protein sequence ID" value="STN26005.1"/>
    <property type="molecule type" value="Genomic_DNA"/>
</dbReference>
<dbReference type="EMBL" id="UGBT01000002">
    <property type="protein sequence ID" value="STH72487.1"/>
    <property type="molecule type" value="Genomic_DNA"/>
</dbReference>
<dbReference type="EMBL" id="UWXJ01000001">
    <property type="protein sequence ID" value="VCY82487.1"/>
    <property type="molecule type" value="Genomic_DNA"/>
</dbReference>
<evidence type="ECO:0000313" key="22">
    <source>
        <dbReference type="EMBL" id="STN26005.1"/>
    </source>
</evidence>
<evidence type="ECO:0000313" key="18">
    <source>
        <dbReference type="EMBL" id="STM25236.1"/>
    </source>
</evidence>
<evidence type="ECO:0000313" key="4">
    <source>
        <dbReference type="EMBL" id="GDH61571.1"/>
    </source>
</evidence>
<dbReference type="Proteomes" id="UP001179946">
    <property type="component" value="Chromosome"/>
</dbReference>
<evidence type="ECO:0000313" key="17">
    <source>
        <dbReference type="EMBL" id="STL42864.1"/>
    </source>
</evidence>
<accession>A0A024L6D9</accession>
<dbReference type="GeneID" id="93779491"/>
<evidence type="ECO:0000313" key="13">
    <source>
        <dbReference type="EMBL" id="STI77145.1"/>
    </source>
</evidence>
<evidence type="ECO:0000313" key="39">
    <source>
        <dbReference type="Proteomes" id="UP000254429"/>
    </source>
</evidence>
<dbReference type="Proteomes" id="UP000303027">
    <property type="component" value="Unassembled WGS sequence"/>
</dbReference>
<dbReference type="EMBL" id="UFYN01000002">
    <property type="protein sequence ID" value="STD35744.1"/>
    <property type="molecule type" value="Genomic_DNA"/>
</dbReference>
<evidence type="ECO:0000313" key="19">
    <source>
        <dbReference type="EMBL" id="STM40169.1"/>
    </source>
</evidence>
<dbReference type="Proteomes" id="UP000254429">
    <property type="component" value="Unassembled WGS sequence"/>
</dbReference>
<dbReference type="Proteomes" id="UP000254460">
    <property type="component" value="Unassembled WGS sequence"/>
</dbReference>
<dbReference type="Proteomes" id="UP000254255">
    <property type="component" value="Unassembled WGS sequence"/>
</dbReference>
<dbReference type="Proteomes" id="UP000629265">
    <property type="component" value="Unassembled WGS sequence"/>
</dbReference>
<dbReference type="Proteomes" id="UP000254159">
    <property type="component" value="Unassembled WGS sequence"/>
</dbReference>
<reference evidence="26" key="6">
    <citation type="journal article" date="2023" name="Front. Microbiol.">
        <title>Virotyping and genetic antimicrobial susceptibility testing of porcine ETEC/STEC strains and associated plasmid types.</title>
        <authorList>
            <person name="Vereecke N."/>
            <person name="Van Hoorde S."/>
            <person name="Sperling D."/>
            <person name="Theuns S."/>
            <person name="Devriendt B."/>
            <person name="Cox E."/>
        </authorList>
    </citation>
    <scope>NUCLEOTIDE SEQUENCE</scope>
    <source>
        <strain evidence="26">ETEC4085</strain>
    </source>
</reference>
<evidence type="ECO:0000313" key="30">
    <source>
        <dbReference type="Proteomes" id="UP000250991"/>
    </source>
</evidence>
<dbReference type="Proteomes" id="UP000254079">
    <property type="component" value="Unassembled WGS sequence"/>
</dbReference>
<evidence type="ECO:0000313" key="27">
    <source>
        <dbReference type="Proteomes" id="UP000250385"/>
    </source>
</evidence>
<dbReference type="EMBL" id="UGFE01000002">
    <property type="protein sequence ID" value="STM25236.1"/>
    <property type="molecule type" value="Genomic_DNA"/>
</dbReference>
<dbReference type="EMBL" id="AP018802">
    <property type="protein sequence ID" value="BBF52165.1"/>
    <property type="molecule type" value="Genomic_DNA"/>
</dbReference>
<evidence type="ECO:0000313" key="28">
    <source>
        <dbReference type="Proteomes" id="UP000250561"/>
    </source>
</evidence>
<evidence type="ECO:0000313" key="16">
    <source>
        <dbReference type="EMBL" id="STJ81878.1"/>
    </source>
</evidence>
<dbReference type="Proteomes" id="UP000281521">
    <property type="component" value="Unassembled WGS sequence"/>
</dbReference>